<dbReference type="EMBL" id="JAZHXI010000008">
    <property type="protein sequence ID" value="KAL2068521.1"/>
    <property type="molecule type" value="Genomic_DNA"/>
</dbReference>
<evidence type="ECO:0000313" key="1">
    <source>
        <dbReference type="EMBL" id="KAL2068521.1"/>
    </source>
</evidence>
<proteinExistence type="predicted"/>
<reference evidence="1 2" key="1">
    <citation type="journal article" date="2024" name="Commun. Biol.">
        <title>Comparative genomic analysis of thermophilic fungi reveals convergent evolutionary adaptations and gene losses.</title>
        <authorList>
            <person name="Steindorff A.S."/>
            <person name="Aguilar-Pontes M.V."/>
            <person name="Robinson A.J."/>
            <person name="Andreopoulos B."/>
            <person name="LaButti K."/>
            <person name="Kuo A."/>
            <person name="Mondo S."/>
            <person name="Riley R."/>
            <person name="Otillar R."/>
            <person name="Haridas S."/>
            <person name="Lipzen A."/>
            <person name="Grimwood J."/>
            <person name="Schmutz J."/>
            <person name="Clum A."/>
            <person name="Reid I.D."/>
            <person name="Moisan M.C."/>
            <person name="Butler G."/>
            <person name="Nguyen T.T.M."/>
            <person name="Dewar K."/>
            <person name="Conant G."/>
            <person name="Drula E."/>
            <person name="Henrissat B."/>
            <person name="Hansel C."/>
            <person name="Singer S."/>
            <person name="Hutchinson M.I."/>
            <person name="de Vries R.P."/>
            <person name="Natvig D.O."/>
            <person name="Powell A.J."/>
            <person name="Tsang A."/>
            <person name="Grigoriev I.V."/>
        </authorList>
    </citation>
    <scope>NUCLEOTIDE SEQUENCE [LARGE SCALE GENOMIC DNA]</scope>
    <source>
        <strain evidence="1 2">CBS 494.80</strain>
    </source>
</reference>
<accession>A0ABR4CH02</accession>
<organism evidence="1 2">
    <name type="scientific">Oculimacula yallundae</name>
    <dbReference type="NCBI Taxonomy" id="86028"/>
    <lineage>
        <taxon>Eukaryota</taxon>
        <taxon>Fungi</taxon>
        <taxon>Dikarya</taxon>
        <taxon>Ascomycota</taxon>
        <taxon>Pezizomycotina</taxon>
        <taxon>Leotiomycetes</taxon>
        <taxon>Helotiales</taxon>
        <taxon>Ploettnerulaceae</taxon>
        <taxon>Oculimacula</taxon>
    </lineage>
</organism>
<keyword evidence="2" id="KW-1185">Reference proteome</keyword>
<protein>
    <submittedName>
        <fullName evidence="1">Uncharacterized protein</fullName>
    </submittedName>
</protein>
<comment type="caution">
    <text evidence="1">The sequence shown here is derived from an EMBL/GenBank/DDBJ whole genome shotgun (WGS) entry which is preliminary data.</text>
</comment>
<dbReference type="Proteomes" id="UP001595075">
    <property type="component" value="Unassembled WGS sequence"/>
</dbReference>
<evidence type="ECO:0000313" key="2">
    <source>
        <dbReference type="Proteomes" id="UP001595075"/>
    </source>
</evidence>
<gene>
    <name evidence="1" type="ORF">VTL71DRAFT_14858</name>
</gene>
<name>A0ABR4CH02_9HELO</name>
<sequence length="246" mass="27887">MHPKNYILAVPWDPTSPTHVERLRQQRISCGWGVENIPTWRTEHLAGQKLILWLILDPTHPSYRALLAAHTAQFPIEPNPLKDSSSTLLPPVHPIAQRPNQKFTPIGHVSLDFPSHISISNPDPVSGRIGASSLYLSPAVRGLEFASQAVETTKKVGKNFARWVVAEVPVRESQDAVERFERFGDGRPGFSLEEWYVSLGWKRIRGMKRFVDEKDVDGRIWRVELVAMEWDLGEMPLVGDCEKSRL</sequence>